<protein>
    <recommendedName>
        <fullName evidence="3">DUF8020 domain-containing protein</fullName>
    </recommendedName>
</protein>
<feature type="domain" description="DUF8020" evidence="3">
    <location>
        <begin position="50"/>
        <end position="124"/>
    </location>
</feature>
<feature type="chain" id="PRO_5045211635" description="DUF8020 domain-containing protein" evidence="2">
    <location>
        <begin position="27"/>
        <end position="210"/>
    </location>
</feature>
<feature type="signal peptide" evidence="2">
    <location>
        <begin position="1"/>
        <end position="26"/>
    </location>
</feature>
<evidence type="ECO:0000313" key="4">
    <source>
        <dbReference type="EMBL" id="MBU3060346.1"/>
    </source>
</evidence>
<keyword evidence="5" id="KW-1185">Reference proteome</keyword>
<keyword evidence="1" id="KW-1133">Transmembrane helix</keyword>
<dbReference type="Pfam" id="PF26059">
    <property type="entry name" value="DUF8020"/>
    <property type="match status" value="1"/>
</dbReference>
<gene>
    <name evidence="4" type="ORF">KO481_02270</name>
</gene>
<evidence type="ECO:0000259" key="3">
    <source>
        <dbReference type="Pfam" id="PF26059"/>
    </source>
</evidence>
<evidence type="ECO:0000256" key="1">
    <source>
        <dbReference type="SAM" id="Phobius"/>
    </source>
</evidence>
<accession>A0ABS6AS33</accession>
<keyword evidence="2" id="KW-0732">Signal</keyword>
<dbReference type="InterPro" id="IPR058333">
    <property type="entry name" value="DUF8020"/>
</dbReference>
<evidence type="ECO:0000256" key="2">
    <source>
        <dbReference type="SAM" id="SignalP"/>
    </source>
</evidence>
<evidence type="ECO:0000313" key="5">
    <source>
        <dbReference type="Proteomes" id="UP000733379"/>
    </source>
</evidence>
<organism evidence="4 5">
    <name type="scientific">Nocardia albiluteola</name>
    <dbReference type="NCBI Taxonomy" id="2842303"/>
    <lineage>
        <taxon>Bacteria</taxon>
        <taxon>Bacillati</taxon>
        <taxon>Actinomycetota</taxon>
        <taxon>Actinomycetes</taxon>
        <taxon>Mycobacteriales</taxon>
        <taxon>Nocardiaceae</taxon>
        <taxon>Nocardia</taxon>
    </lineage>
</organism>
<keyword evidence="1" id="KW-0812">Transmembrane</keyword>
<feature type="transmembrane region" description="Helical" evidence="1">
    <location>
        <begin position="180"/>
        <end position="206"/>
    </location>
</feature>
<dbReference type="EMBL" id="JAHKNI010000001">
    <property type="protein sequence ID" value="MBU3060346.1"/>
    <property type="molecule type" value="Genomic_DNA"/>
</dbReference>
<name>A0ABS6AS33_9NOCA</name>
<dbReference type="Proteomes" id="UP000733379">
    <property type="component" value="Unassembled WGS sequence"/>
</dbReference>
<proteinExistence type="predicted"/>
<comment type="caution">
    <text evidence="4">The sequence shown here is derived from an EMBL/GenBank/DDBJ whole genome shotgun (WGS) entry which is preliminary data.</text>
</comment>
<dbReference type="RefSeq" id="WP_215915224.1">
    <property type="nucleotide sequence ID" value="NZ_JAHKNI010000001.1"/>
</dbReference>
<feature type="transmembrane region" description="Helical" evidence="1">
    <location>
        <begin position="151"/>
        <end position="173"/>
    </location>
</feature>
<reference evidence="4 5" key="1">
    <citation type="submission" date="2021-06" db="EMBL/GenBank/DDBJ databases">
        <title>Actinomycetes sequencing.</title>
        <authorList>
            <person name="Shan Q."/>
        </authorList>
    </citation>
    <scope>NUCLEOTIDE SEQUENCE [LARGE SCALE GENOMIC DNA]</scope>
    <source>
        <strain evidence="4 5">NEAU-G5</strain>
    </source>
</reference>
<keyword evidence="1" id="KW-0472">Membrane</keyword>
<sequence length="210" mass="20894">MKFGKFAATALLAVATVGIAAGTANASPPTSTTPVPAPAKVISASGIDKGVAYHATLSDLNRKLTTVVQNGRFELAPGGGEVDLRSGTGTTLAKVPLSYKVDGSTVHLGQQISADGHQLVLAPKAGSAKEIGQLQPVSSMARLMNQINQNVVAMVIGGVLGGLIGAVVGLFFLSWLTGPIGLLVGALAGGAIMGGAPFTNALMAVVSGQP</sequence>